<dbReference type="AlphaFoldDB" id="A0A934N3B6"/>
<evidence type="ECO:0000313" key="12">
    <source>
        <dbReference type="EMBL" id="MBJ7598955.1"/>
    </source>
</evidence>
<evidence type="ECO:0000313" key="13">
    <source>
        <dbReference type="Proteomes" id="UP000612893"/>
    </source>
</evidence>
<keyword evidence="4 9" id="KW-0028">Amino-acid biosynthesis</keyword>
<evidence type="ECO:0000256" key="5">
    <source>
        <dbReference type="ARBA" id="ARBA00023141"/>
    </source>
</evidence>
<evidence type="ECO:0000259" key="10">
    <source>
        <dbReference type="PROSITE" id="PS51171"/>
    </source>
</evidence>
<sequence length="277" mass="29835">MSRTFRAGYQGEPGAYSEEALLAVFPHAQPVGHRTFQLAVDALIKGEVEADVLPVENTLGGIIQEVNDLLWNSGGLCVVAEHVLPIRHCLLGQGSQPARRAVSQPQALAQVARYLESRGIEAVPFYDTAGAARHVAEHPEPGLAAVASAQAASRYGLEVLARGIQDDDSNQTRFLVARRGPAKRPGQAQPGEKTSLAFVTAHVPGSLLAALSCFSSRSVNLTRLESRPIPHLPFEYRFFLDFQVDEPATAEAALCELERAALEVRLFGTYPAFAGRS</sequence>
<gene>
    <name evidence="9" type="primary">pheA</name>
    <name evidence="12" type="ORF">JF922_12840</name>
</gene>
<dbReference type="Proteomes" id="UP000612893">
    <property type="component" value="Unassembled WGS sequence"/>
</dbReference>
<keyword evidence="5 9" id="KW-0057">Aromatic amino acid biosynthesis</keyword>
<accession>A0A934N3B6</accession>
<dbReference type="PANTHER" id="PTHR21022">
    <property type="entry name" value="PREPHENATE DEHYDRATASE P PROTEIN"/>
    <property type="match status" value="1"/>
</dbReference>
<dbReference type="EC" id="4.2.1.51" evidence="2 9"/>
<feature type="domain" description="Prephenate dehydratase" evidence="10">
    <location>
        <begin position="6"/>
        <end position="179"/>
    </location>
</feature>
<evidence type="ECO:0000259" key="11">
    <source>
        <dbReference type="PROSITE" id="PS51671"/>
    </source>
</evidence>
<comment type="catalytic activity">
    <reaction evidence="8 9">
        <text>prephenate + H(+) = 3-phenylpyruvate + CO2 + H2O</text>
        <dbReference type="Rhea" id="RHEA:21648"/>
        <dbReference type="ChEBI" id="CHEBI:15377"/>
        <dbReference type="ChEBI" id="CHEBI:15378"/>
        <dbReference type="ChEBI" id="CHEBI:16526"/>
        <dbReference type="ChEBI" id="CHEBI:18005"/>
        <dbReference type="ChEBI" id="CHEBI:29934"/>
        <dbReference type="EC" id="4.2.1.51"/>
    </reaction>
</comment>
<evidence type="ECO:0000256" key="7">
    <source>
        <dbReference type="ARBA" id="ARBA00023239"/>
    </source>
</evidence>
<dbReference type="Gene3D" id="3.30.70.260">
    <property type="match status" value="1"/>
</dbReference>
<keyword evidence="13" id="KW-1185">Reference proteome</keyword>
<name>A0A934N3B6_9BACT</name>
<dbReference type="InterPro" id="IPR045865">
    <property type="entry name" value="ACT-like_dom_sf"/>
</dbReference>
<proteinExistence type="predicted"/>
<dbReference type="Pfam" id="PF00800">
    <property type="entry name" value="PDT"/>
    <property type="match status" value="1"/>
</dbReference>
<keyword evidence="7 9" id="KW-0456">Lyase</keyword>
<dbReference type="PROSITE" id="PS51171">
    <property type="entry name" value="PREPHENATE_DEHYDR_3"/>
    <property type="match status" value="1"/>
</dbReference>
<evidence type="ECO:0000256" key="9">
    <source>
        <dbReference type="RuleBase" id="RU361254"/>
    </source>
</evidence>
<reference evidence="12" key="1">
    <citation type="submission" date="2020-10" db="EMBL/GenBank/DDBJ databases">
        <title>Ca. Dormibacterota MAGs.</title>
        <authorList>
            <person name="Montgomery K."/>
        </authorList>
    </citation>
    <scope>NUCLEOTIDE SEQUENCE [LARGE SCALE GENOMIC DNA]</scope>
    <source>
        <strain evidence="12">SC8812_S17_10</strain>
    </source>
</reference>
<dbReference type="EMBL" id="JAEKNR010000136">
    <property type="protein sequence ID" value="MBJ7598955.1"/>
    <property type="molecule type" value="Genomic_DNA"/>
</dbReference>
<dbReference type="Gene3D" id="3.40.190.10">
    <property type="entry name" value="Periplasmic binding protein-like II"/>
    <property type="match status" value="2"/>
</dbReference>
<dbReference type="InterPro" id="IPR018528">
    <property type="entry name" value="Preph_deHydtase_CS"/>
</dbReference>
<dbReference type="GO" id="GO:0004664">
    <property type="term" value="F:prephenate dehydratase activity"/>
    <property type="evidence" value="ECO:0007669"/>
    <property type="project" value="UniProtKB-UniRule"/>
</dbReference>
<evidence type="ECO:0000256" key="2">
    <source>
        <dbReference type="ARBA" id="ARBA00013147"/>
    </source>
</evidence>
<dbReference type="CDD" id="cd13631">
    <property type="entry name" value="PBP2_Ct-PDT_like"/>
    <property type="match status" value="1"/>
</dbReference>
<dbReference type="SUPFAM" id="SSF53850">
    <property type="entry name" value="Periplasmic binding protein-like II"/>
    <property type="match status" value="1"/>
</dbReference>
<dbReference type="GO" id="GO:0009094">
    <property type="term" value="P:L-phenylalanine biosynthetic process"/>
    <property type="evidence" value="ECO:0007669"/>
    <property type="project" value="UniProtKB-KW"/>
</dbReference>
<dbReference type="SUPFAM" id="SSF55021">
    <property type="entry name" value="ACT-like"/>
    <property type="match status" value="1"/>
</dbReference>
<comment type="pathway">
    <text evidence="1 9">Amino-acid biosynthesis; L-phenylalanine biosynthesis; phenylpyruvate from prephenate: step 1/1.</text>
</comment>
<evidence type="ECO:0000256" key="1">
    <source>
        <dbReference type="ARBA" id="ARBA00004741"/>
    </source>
</evidence>
<evidence type="ECO:0000256" key="6">
    <source>
        <dbReference type="ARBA" id="ARBA00023222"/>
    </source>
</evidence>
<dbReference type="PROSITE" id="PS00858">
    <property type="entry name" value="PREPHENATE_DEHYDR_2"/>
    <property type="match status" value="1"/>
</dbReference>
<evidence type="ECO:0000256" key="4">
    <source>
        <dbReference type="ARBA" id="ARBA00022605"/>
    </source>
</evidence>
<comment type="caution">
    <text evidence="12">The sequence shown here is derived from an EMBL/GenBank/DDBJ whole genome shotgun (WGS) entry which is preliminary data.</text>
</comment>
<feature type="domain" description="ACT" evidence="11">
    <location>
        <begin position="195"/>
        <end position="271"/>
    </location>
</feature>
<evidence type="ECO:0000256" key="8">
    <source>
        <dbReference type="ARBA" id="ARBA00047848"/>
    </source>
</evidence>
<dbReference type="CDD" id="cd04905">
    <property type="entry name" value="ACT_CM-PDT"/>
    <property type="match status" value="1"/>
</dbReference>
<dbReference type="InterPro" id="IPR002912">
    <property type="entry name" value="ACT_dom"/>
</dbReference>
<dbReference type="PROSITE" id="PS51671">
    <property type="entry name" value="ACT"/>
    <property type="match status" value="1"/>
</dbReference>
<protein>
    <recommendedName>
        <fullName evidence="3 9">Prephenate dehydratase</fullName>
        <shortName evidence="9">PDT</shortName>
        <ecNumber evidence="2 9">4.2.1.51</ecNumber>
    </recommendedName>
</protein>
<dbReference type="PANTHER" id="PTHR21022:SF19">
    <property type="entry name" value="PREPHENATE DEHYDRATASE-RELATED"/>
    <property type="match status" value="1"/>
</dbReference>
<organism evidence="12 13">
    <name type="scientific">Candidatus Nephthysia bennettiae</name>
    <dbReference type="NCBI Taxonomy" id="3127016"/>
    <lineage>
        <taxon>Bacteria</taxon>
        <taxon>Bacillati</taxon>
        <taxon>Candidatus Dormiibacterota</taxon>
        <taxon>Candidatus Dormibacteria</taxon>
        <taxon>Candidatus Dormibacterales</taxon>
        <taxon>Candidatus Dormibacteraceae</taxon>
        <taxon>Candidatus Nephthysia</taxon>
    </lineage>
</organism>
<keyword evidence="6 9" id="KW-0584">Phenylalanine biosynthesis</keyword>
<evidence type="ECO:0000256" key="3">
    <source>
        <dbReference type="ARBA" id="ARBA00021872"/>
    </source>
</evidence>
<dbReference type="RefSeq" id="WP_338202402.1">
    <property type="nucleotide sequence ID" value="NZ_JAEKNR010000136.1"/>
</dbReference>
<dbReference type="InterPro" id="IPR001086">
    <property type="entry name" value="Preph_deHydtase"/>
</dbReference>